<dbReference type="Gene3D" id="3.40.50.2300">
    <property type="match status" value="1"/>
</dbReference>
<gene>
    <name evidence="1" type="ORF">NCTC13071_01159</name>
</gene>
<accession>A0A448L5A3</accession>
<sequence length="369" mass="42759">MTTKFYYIDDDPNSQNKVQGFENEDLDIVAMQHKDSWEEEFSFLNDEKDQFDGIILDLKLDDLPNSNGKRADFRGTSLAQEIRTRQKEGSMNSFPIILFSANDKTQQALENSGKDLFDILINKSMLDDIAFSRFTPQLIDLSDGYKRLTDSSLAIINEVLQIDEMILDSRFVGEYNKNKECPVHIQSRFLITEFLTKQGLVIDEDVLAARLGIDKSNSDDWPNLLKRLSEAKYQGVFCNGWPRWWMQLVEQWWTETIKAETFLRSTPAAERVEKIKEVTELPGLVAAKKIDKSESDEFWTVCKGFGQPLDPIDGMLIQGQDNLYSWQEPEYVSIEAALWRKNIDNWVSVADIEKEKYENLKVLYSRKKQ</sequence>
<proteinExistence type="predicted"/>
<organism evidence="1 2">
    <name type="scientific">Segatella oris</name>
    <dbReference type="NCBI Taxonomy" id="28135"/>
    <lineage>
        <taxon>Bacteria</taxon>
        <taxon>Pseudomonadati</taxon>
        <taxon>Bacteroidota</taxon>
        <taxon>Bacteroidia</taxon>
        <taxon>Bacteroidales</taxon>
        <taxon>Prevotellaceae</taxon>
        <taxon>Segatella</taxon>
    </lineage>
</organism>
<dbReference type="Proteomes" id="UP000274578">
    <property type="component" value="Chromosome 1"/>
</dbReference>
<evidence type="ECO:0000313" key="1">
    <source>
        <dbReference type="EMBL" id="VEH15164.1"/>
    </source>
</evidence>
<name>A0A448L5A3_9BACT</name>
<evidence type="ECO:0000313" key="2">
    <source>
        <dbReference type="Proteomes" id="UP000274578"/>
    </source>
</evidence>
<dbReference type="KEGG" id="poc:NCTC13071_01159"/>
<dbReference type="EMBL" id="LR134384">
    <property type="protein sequence ID" value="VEH15164.1"/>
    <property type="molecule type" value="Genomic_DNA"/>
</dbReference>
<dbReference type="GeneID" id="85012009"/>
<protein>
    <submittedName>
        <fullName evidence="1">Uncharacterized protein</fullName>
    </submittedName>
</protein>
<dbReference type="AlphaFoldDB" id="A0A448L5A3"/>
<dbReference type="RefSeq" id="WP_018919965.1">
    <property type="nucleotide sequence ID" value="NZ_LR134384.1"/>
</dbReference>
<reference evidence="1 2" key="1">
    <citation type="submission" date="2018-12" db="EMBL/GenBank/DDBJ databases">
        <authorList>
            <consortium name="Pathogen Informatics"/>
        </authorList>
    </citation>
    <scope>NUCLEOTIDE SEQUENCE [LARGE SCALE GENOMIC DNA]</scope>
    <source>
        <strain evidence="1 2">NCTC13071</strain>
    </source>
</reference>